<protein>
    <recommendedName>
        <fullName evidence="4">Calmodulin-lysine N-methyltransferase</fullName>
        <ecNumber evidence="3">2.1.1.60</ecNumber>
    </recommendedName>
</protein>
<sequence length="316" mass="35808">MEDKGSYRNPYPSTASLRWGILRDAFLAPTRSSQPQPTEDYYNKLSAQIRISRKTTGGFNLIPCRIISKCEDVCVSYTLPLEGAPTLVLNQRLDNTTTSVNLINDFHICNQFAIDNTGLVCHWPSEDVLAYFCLSHADMFRSKRILELGAGYGLAGLVIAASTDAVEVVISDGNPQVVDYIQRNIHANSGAFTETRVKSMLLHWSQEDVSNVLNTFDIIIASDCTFFKEYHDGLAQTIKSMLKRSEASEAIVFSPKRGNSLDKFLEKIKEIGMCFSITENYDKEVWQRHQFFLNGDRSWPNYETDHCYPFLVRITL</sequence>
<dbReference type="InterPro" id="IPR029063">
    <property type="entry name" value="SAM-dependent_MTases_sf"/>
</dbReference>
<dbReference type="InterPro" id="IPR025800">
    <property type="entry name" value="CaM-Lys-N-MeTrfase"/>
</dbReference>
<evidence type="ECO:0000256" key="5">
    <source>
        <dbReference type="ARBA" id="ARBA00022490"/>
    </source>
</evidence>
<evidence type="ECO:0000256" key="2">
    <source>
        <dbReference type="ARBA" id="ARBA00004496"/>
    </source>
</evidence>
<dbReference type="EMBL" id="JADFTS010000002">
    <property type="protein sequence ID" value="KAF9618439.1"/>
    <property type="molecule type" value="Genomic_DNA"/>
</dbReference>
<gene>
    <name evidence="9" type="ORF">IFM89_001162</name>
</gene>
<evidence type="ECO:0000313" key="9">
    <source>
        <dbReference type="EMBL" id="KAF9618439.1"/>
    </source>
</evidence>
<evidence type="ECO:0000256" key="6">
    <source>
        <dbReference type="ARBA" id="ARBA00022603"/>
    </source>
</evidence>
<comment type="subcellular location">
    <subcellularLocation>
        <location evidence="2">Cytoplasm</location>
    </subcellularLocation>
    <subcellularLocation>
        <location evidence="1">Nucleus</location>
    </subcellularLocation>
</comment>
<reference evidence="9 10" key="1">
    <citation type="submission" date="2020-10" db="EMBL/GenBank/DDBJ databases">
        <title>The Coptis chinensis genome and diversification of protoberbering-type alkaloids.</title>
        <authorList>
            <person name="Wang B."/>
            <person name="Shu S."/>
            <person name="Song C."/>
            <person name="Liu Y."/>
        </authorList>
    </citation>
    <scope>NUCLEOTIDE SEQUENCE [LARGE SCALE GENOMIC DNA]</scope>
    <source>
        <strain evidence="9">HL-2020</strain>
        <tissue evidence="9">Leaf</tissue>
    </source>
</reference>
<dbReference type="GO" id="GO:0018025">
    <property type="term" value="F:calmodulin-lysine N-methyltransferase activity"/>
    <property type="evidence" value="ECO:0007669"/>
    <property type="project" value="UniProtKB-EC"/>
</dbReference>
<keyword evidence="8" id="KW-0539">Nucleus</keyword>
<dbReference type="SUPFAM" id="SSF53335">
    <property type="entry name" value="S-adenosyl-L-methionine-dependent methyltransferases"/>
    <property type="match status" value="1"/>
</dbReference>
<evidence type="ECO:0000256" key="1">
    <source>
        <dbReference type="ARBA" id="ARBA00004123"/>
    </source>
</evidence>
<evidence type="ECO:0000256" key="7">
    <source>
        <dbReference type="ARBA" id="ARBA00022679"/>
    </source>
</evidence>
<dbReference type="OrthoDB" id="413520at2759"/>
<keyword evidence="5" id="KW-0963">Cytoplasm</keyword>
<comment type="caution">
    <text evidence="9">The sequence shown here is derived from an EMBL/GenBank/DDBJ whole genome shotgun (WGS) entry which is preliminary data.</text>
</comment>
<dbReference type="PANTHER" id="PTHR13539">
    <property type="entry name" value="CALMODULIN-LYSINE N-METHYLTRANSFERASE"/>
    <property type="match status" value="1"/>
</dbReference>
<dbReference type="PANTHER" id="PTHR13539:SF3">
    <property type="entry name" value="CALMODULIN-LYSINE N-METHYLTRANSFERASE"/>
    <property type="match status" value="1"/>
</dbReference>
<keyword evidence="6" id="KW-0489">Methyltransferase</keyword>
<name>A0A835IJU8_9MAGN</name>
<dbReference type="Gene3D" id="3.40.50.150">
    <property type="entry name" value="Vaccinia Virus protein VP39"/>
    <property type="match status" value="1"/>
</dbReference>
<dbReference type="InterPro" id="IPR019410">
    <property type="entry name" value="Methyltransf_16"/>
</dbReference>
<dbReference type="Proteomes" id="UP000631114">
    <property type="component" value="Unassembled WGS sequence"/>
</dbReference>
<dbReference type="EC" id="2.1.1.60" evidence="3"/>
<dbReference type="GO" id="GO:0005737">
    <property type="term" value="C:cytoplasm"/>
    <property type="evidence" value="ECO:0007669"/>
    <property type="project" value="UniProtKB-SubCell"/>
</dbReference>
<evidence type="ECO:0000313" key="10">
    <source>
        <dbReference type="Proteomes" id="UP000631114"/>
    </source>
</evidence>
<proteinExistence type="predicted"/>
<evidence type="ECO:0000256" key="3">
    <source>
        <dbReference type="ARBA" id="ARBA00011914"/>
    </source>
</evidence>
<organism evidence="9 10">
    <name type="scientific">Coptis chinensis</name>
    <dbReference type="NCBI Taxonomy" id="261450"/>
    <lineage>
        <taxon>Eukaryota</taxon>
        <taxon>Viridiplantae</taxon>
        <taxon>Streptophyta</taxon>
        <taxon>Embryophyta</taxon>
        <taxon>Tracheophyta</taxon>
        <taxon>Spermatophyta</taxon>
        <taxon>Magnoliopsida</taxon>
        <taxon>Ranunculales</taxon>
        <taxon>Ranunculaceae</taxon>
        <taxon>Coptidoideae</taxon>
        <taxon>Coptis</taxon>
    </lineage>
</organism>
<evidence type="ECO:0000256" key="4">
    <source>
        <dbReference type="ARBA" id="ARBA00020594"/>
    </source>
</evidence>
<dbReference type="GO" id="GO:0032259">
    <property type="term" value="P:methylation"/>
    <property type="evidence" value="ECO:0007669"/>
    <property type="project" value="UniProtKB-KW"/>
</dbReference>
<dbReference type="Pfam" id="PF10294">
    <property type="entry name" value="Methyltransf_16"/>
    <property type="match status" value="1"/>
</dbReference>
<dbReference type="AlphaFoldDB" id="A0A835IJU8"/>
<evidence type="ECO:0000256" key="8">
    <source>
        <dbReference type="ARBA" id="ARBA00023242"/>
    </source>
</evidence>
<dbReference type="CDD" id="cd02440">
    <property type="entry name" value="AdoMet_MTases"/>
    <property type="match status" value="1"/>
</dbReference>
<keyword evidence="10" id="KW-1185">Reference proteome</keyword>
<dbReference type="GO" id="GO:0005634">
    <property type="term" value="C:nucleus"/>
    <property type="evidence" value="ECO:0007669"/>
    <property type="project" value="UniProtKB-SubCell"/>
</dbReference>
<keyword evidence="7" id="KW-0808">Transferase</keyword>
<accession>A0A835IJU8</accession>